<evidence type="ECO:0000259" key="7">
    <source>
        <dbReference type="Pfam" id="PF04542"/>
    </source>
</evidence>
<evidence type="ECO:0000256" key="3">
    <source>
        <dbReference type="ARBA" id="ARBA00023082"/>
    </source>
</evidence>
<evidence type="ECO:0000313" key="8">
    <source>
        <dbReference type="EMBL" id="MFB6397024.1"/>
    </source>
</evidence>
<gene>
    <name evidence="8" type="ORF">AAFH96_28550</name>
</gene>
<dbReference type="NCBIfam" id="TIGR02937">
    <property type="entry name" value="sigma70-ECF"/>
    <property type="match status" value="1"/>
</dbReference>
<sequence length="255" mass="26763">MTGGAPPGPETGGGPCRQQGAPTGPAPDAATAPTGFAAAAGHGASDAPAGPAGLIAAASTGDELAWAELVRRYTPLVLSVIRSYGLNRTDAADVNQTVWLRLVEQLDRLREPRALAAWLATTCRRECYRLVRIGRRTQPFDPYDDAGHAPGSLLVDVASPDEDLLRAERHQALREAFAQLPPRCQKLLSLLAADPPASYRQVGERLGMPIGSVGPTQGRCLRKLRSCPALVSFLATGPDTEPTGGERDAAVAAEC</sequence>
<name>A0ABV5CZ15_9ACTN</name>
<keyword evidence="9" id="KW-1185">Reference proteome</keyword>
<dbReference type="PANTHER" id="PTHR43133:SF8">
    <property type="entry name" value="RNA POLYMERASE SIGMA FACTOR HI_1459-RELATED"/>
    <property type="match status" value="1"/>
</dbReference>
<evidence type="ECO:0000256" key="1">
    <source>
        <dbReference type="ARBA" id="ARBA00010641"/>
    </source>
</evidence>
<feature type="region of interest" description="Disordered" evidence="6">
    <location>
        <begin position="1"/>
        <end position="43"/>
    </location>
</feature>
<comment type="similarity">
    <text evidence="1">Belongs to the sigma-70 factor family. ECF subfamily.</text>
</comment>
<dbReference type="InterPro" id="IPR039425">
    <property type="entry name" value="RNA_pol_sigma-70-like"/>
</dbReference>
<dbReference type="SUPFAM" id="SSF88659">
    <property type="entry name" value="Sigma3 and sigma4 domains of RNA polymerase sigma factors"/>
    <property type="match status" value="1"/>
</dbReference>
<feature type="domain" description="RNA polymerase sigma-70 region 2" evidence="7">
    <location>
        <begin position="69"/>
        <end position="136"/>
    </location>
</feature>
<keyword evidence="3" id="KW-0731">Sigma factor</keyword>
<feature type="compositionally biased region" description="Low complexity" evidence="6">
    <location>
        <begin position="20"/>
        <end position="43"/>
    </location>
</feature>
<proteinExistence type="inferred from homology"/>
<keyword evidence="4" id="KW-0238">DNA-binding</keyword>
<dbReference type="Proteomes" id="UP001582793">
    <property type="component" value="Unassembled WGS sequence"/>
</dbReference>
<feature type="compositionally biased region" description="Gly residues" evidence="6">
    <location>
        <begin position="1"/>
        <end position="15"/>
    </location>
</feature>
<dbReference type="InterPro" id="IPR007627">
    <property type="entry name" value="RNA_pol_sigma70_r2"/>
</dbReference>
<evidence type="ECO:0000256" key="4">
    <source>
        <dbReference type="ARBA" id="ARBA00023125"/>
    </source>
</evidence>
<keyword evidence="2" id="KW-0805">Transcription regulation</keyword>
<comment type="caution">
    <text evidence="8">The sequence shown here is derived from an EMBL/GenBank/DDBJ whole genome shotgun (WGS) entry which is preliminary data.</text>
</comment>
<accession>A0ABV5CZ15</accession>
<organism evidence="8 9">
    <name type="scientific">Polymorphospora lycopeni</name>
    <dbReference type="NCBI Taxonomy" id="3140240"/>
    <lineage>
        <taxon>Bacteria</taxon>
        <taxon>Bacillati</taxon>
        <taxon>Actinomycetota</taxon>
        <taxon>Actinomycetes</taxon>
        <taxon>Micromonosporales</taxon>
        <taxon>Micromonosporaceae</taxon>
        <taxon>Polymorphospora</taxon>
    </lineage>
</organism>
<dbReference type="InterPro" id="IPR013325">
    <property type="entry name" value="RNA_pol_sigma_r2"/>
</dbReference>
<evidence type="ECO:0000313" key="9">
    <source>
        <dbReference type="Proteomes" id="UP001582793"/>
    </source>
</evidence>
<dbReference type="EMBL" id="JBCGDC010000119">
    <property type="protein sequence ID" value="MFB6397024.1"/>
    <property type="molecule type" value="Genomic_DNA"/>
</dbReference>
<evidence type="ECO:0000256" key="2">
    <source>
        <dbReference type="ARBA" id="ARBA00023015"/>
    </source>
</evidence>
<reference evidence="8 9" key="1">
    <citation type="submission" date="2024-04" db="EMBL/GenBank/DDBJ databases">
        <title>Polymorphospora sp. isolated from Baiyangdian Lake in Xiong'an New Area.</title>
        <authorList>
            <person name="Zhang X."/>
            <person name="Liu J."/>
        </authorList>
    </citation>
    <scope>NUCLEOTIDE SEQUENCE [LARGE SCALE GENOMIC DNA]</scope>
    <source>
        <strain evidence="8 9">2-325</strain>
    </source>
</reference>
<keyword evidence="5" id="KW-0804">Transcription</keyword>
<dbReference type="InterPro" id="IPR014284">
    <property type="entry name" value="RNA_pol_sigma-70_dom"/>
</dbReference>
<dbReference type="InterPro" id="IPR036388">
    <property type="entry name" value="WH-like_DNA-bd_sf"/>
</dbReference>
<dbReference type="Gene3D" id="1.10.1740.10">
    <property type="match status" value="1"/>
</dbReference>
<dbReference type="InterPro" id="IPR013324">
    <property type="entry name" value="RNA_pol_sigma_r3/r4-like"/>
</dbReference>
<protein>
    <submittedName>
        <fullName evidence="8">Sigma-70 family RNA polymerase sigma factor</fullName>
    </submittedName>
</protein>
<evidence type="ECO:0000256" key="6">
    <source>
        <dbReference type="SAM" id="MobiDB-lite"/>
    </source>
</evidence>
<dbReference type="Pfam" id="PF04542">
    <property type="entry name" value="Sigma70_r2"/>
    <property type="match status" value="1"/>
</dbReference>
<dbReference type="Gene3D" id="1.10.10.10">
    <property type="entry name" value="Winged helix-like DNA-binding domain superfamily/Winged helix DNA-binding domain"/>
    <property type="match status" value="1"/>
</dbReference>
<dbReference type="SUPFAM" id="SSF88946">
    <property type="entry name" value="Sigma2 domain of RNA polymerase sigma factors"/>
    <property type="match status" value="1"/>
</dbReference>
<dbReference type="PANTHER" id="PTHR43133">
    <property type="entry name" value="RNA POLYMERASE ECF-TYPE SIGMA FACTO"/>
    <property type="match status" value="1"/>
</dbReference>
<evidence type="ECO:0000256" key="5">
    <source>
        <dbReference type="ARBA" id="ARBA00023163"/>
    </source>
</evidence>
<dbReference type="RefSeq" id="WP_375736249.1">
    <property type="nucleotide sequence ID" value="NZ_JBCGDC010000119.1"/>
</dbReference>